<evidence type="ECO:0000259" key="5">
    <source>
        <dbReference type="Pfam" id="PF07715"/>
    </source>
</evidence>
<evidence type="ECO:0000313" key="6">
    <source>
        <dbReference type="EMBL" id="MUU79326.1"/>
    </source>
</evidence>
<keyword evidence="7" id="KW-1185">Reference proteome</keyword>
<dbReference type="PANTHER" id="PTHR40980">
    <property type="entry name" value="PLUG DOMAIN-CONTAINING PROTEIN"/>
    <property type="match status" value="1"/>
</dbReference>
<name>A0A6L6UCS1_9FLAO</name>
<feature type="signal peptide" evidence="4">
    <location>
        <begin position="1"/>
        <end position="17"/>
    </location>
</feature>
<reference evidence="6 7" key="1">
    <citation type="submission" date="2019-12" db="EMBL/GenBank/DDBJ databases">
        <authorList>
            <person name="Li J."/>
        </authorList>
    </citation>
    <scope>NUCLEOTIDE SEQUENCE [LARGE SCALE GENOMIC DNA]</scope>
    <source>
        <strain evidence="6 7">HL2-2</strain>
    </source>
</reference>
<accession>A0A6L6UCS1</accession>
<dbReference type="RefSeq" id="WP_157364399.1">
    <property type="nucleotide sequence ID" value="NZ_WOWS01000005.1"/>
</dbReference>
<dbReference type="EMBL" id="WOWS01000005">
    <property type="protein sequence ID" value="MUU79326.1"/>
    <property type="molecule type" value="Genomic_DNA"/>
</dbReference>
<dbReference type="Pfam" id="PF07715">
    <property type="entry name" value="Plug"/>
    <property type="match status" value="1"/>
</dbReference>
<comment type="subcellular location">
    <subcellularLocation>
        <location evidence="1">Cell outer membrane</location>
    </subcellularLocation>
</comment>
<evidence type="ECO:0000256" key="1">
    <source>
        <dbReference type="ARBA" id="ARBA00004442"/>
    </source>
</evidence>
<keyword evidence="4" id="KW-0732">Signal</keyword>
<dbReference type="InterPro" id="IPR036942">
    <property type="entry name" value="Beta-barrel_TonB_sf"/>
</dbReference>
<dbReference type="SUPFAM" id="SSF56935">
    <property type="entry name" value="Porins"/>
    <property type="match status" value="1"/>
</dbReference>
<gene>
    <name evidence="6" type="ORF">GN138_12795</name>
</gene>
<sequence length="948" mass="105804">MKYIYALFFLVGLNAFSQSVTGIVMDGEYNEPLVFANVLIKGTTTGTTTDFDGKFVLEVDPGTYTLVFSFVGYDTVEITDINVDNTTKENFIEVTLLPSANQLDSVVITTTSKRNSEASVLNLQKRSVTLVDGLSIQSIKKSGDSDVAGAIKRVPGISVQGGKYVYVRGLGDRYSKTLLNGMELPGLDPDRNTIPMDIFPTNIIENILVKKSASAEIGADFTGGTVDITLKDFSFNPTYNVSFSAGYNPDMHFNSNFLEDETSSTDWLARDDGLRDLPIDPNLDLPPALPNPLISAEEAAVLTDNTRKLNKTLAPIKTSSNLNYSFAASASNGYKFKEDGEASIGYLAAIGYKSQTVLYEDFFRGNAFLVPNTDGYITNEYDLNQTSVLGRTNNYVSALLGVSFKNQKNKIGINYISLLNGESNAQNLERQSFIENPYFGVGSTITYTQRKLVTIPLYGKHSIGNGNFRINWKVAKSNSTLNDKDFRRTIFETDSDQTYFQLTPNTIAAPSRTWRDLDEEGVVGKLDFELDIDANSFTGKLGLGASYIDKERNFDSKNFDIFYSGNSQVLEGNPNNILADENIWVQSETPFEISDGSYIQGGFERTNIYFSELDNTAYYFSAELKFSDVIKVVMGTRFETFSLRYTGEDLFGTEFNREKFIDDKDAFSNINLIISPNEKSNIRISYYKTTARPSFKEASTAFLVDPVQEQIFVGNPDIQSAYIDNYDLRYEYFGKKNQMFAISLFAKQFEDPIEVAVVSENTPNDFTVVNNEEATVLGIELEVRKNILTTDKLTLNFSANGSYIDAKQTMSDAEYESRLVIAENNGETIDRERELQGQSPYMINAGLVGKLAESELEAGLFYNVQGQTLQIVGFGTLTDVYTEPFNNLDLSISKVFSSKKVKKKVSFKMKNLLQDKRQSFYVFNDKREELFSSYSPGILLSLGVSLEF</sequence>
<feature type="chain" id="PRO_5026715635" evidence="4">
    <location>
        <begin position="18"/>
        <end position="948"/>
    </location>
</feature>
<evidence type="ECO:0000256" key="4">
    <source>
        <dbReference type="SAM" id="SignalP"/>
    </source>
</evidence>
<dbReference type="SUPFAM" id="SSF49464">
    <property type="entry name" value="Carboxypeptidase regulatory domain-like"/>
    <property type="match status" value="1"/>
</dbReference>
<evidence type="ECO:0000256" key="3">
    <source>
        <dbReference type="ARBA" id="ARBA00023237"/>
    </source>
</evidence>
<organism evidence="6 7">
    <name type="scientific">Winogradskyella endarachnes</name>
    <dbReference type="NCBI Taxonomy" id="2681965"/>
    <lineage>
        <taxon>Bacteria</taxon>
        <taxon>Pseudomonadati</taxon>
        <taxon>Bacteroidota</taxon>
        <taxon>Flavobacteriia</taxon>
        <taxon>Flavobacteriales</taxon>
        <taxon>Flavobacteriaceae</taxon>
        <taxon>Winogradskyella</taxon>
    </lineage>
</organism>
<dbReference type="PANTHER" id="PTHR40980:SF4">
    <property type="entry name" value="TONB-DEPENDENT RECEPTOR-LIKE BETA-BARREL DOMAIN-CONTAINING PROTEIN"/>
    <property type="match status" value="1"/>
</dbReference>
<dbReference type="Proteomes" id="UP000478208">
    <property type="component" value="Unassembled WGS sequence"/>
</dbReference>
<proteinExistence type="predicted"/>
<dbReference type="GO" id="GO:0009279">
    <property type="term" value="C:cell outer membrane"/>
    <property type="evidence" value="ECO:0007669"/>
    <property type="project" value="UniProtKB-SubCell"/>
</dbReference>
<dbReference type="Gene3D" id="2.170.130.10">
    <property type="entry name" value="TonB-dependent receptor, plug domain"/>
    <property type="match status" value="1"/>
</dbReference>
<keyword evidence="3" id="KW-0998">Cell outer membrane</keyword>
<dbReference type="Gene3D" id="2.60.40.1120">
    <property type="entry name" value="Carboxypeptidase-like, regulatory domain"/>
    <property type="match status" value="1"/>
</dbReference>
<evidence type="ECO:0000256" key="2">
    <source>
        <dbReference type="ARBA" id="ARBA00023136"/>
    </source>
</evidence>
<dbReference type="InterPro" id="IPR037066">
    <property type="entry name" value="Plug_dom_sf"/>
</dbReference>
<dbReference type="Pfam" id="PF13715">
    <property type="entry name" value="CarbopepD_reg_2"/>
    <property type="match status" value="1"/>
</dbReference>
<evidence type="ECO:0000313" key="7">
    <source>
        <dbReference type="Proteomes" id="UP000478208"/>
    </source>
</evidence>
<protein>
    <submittedName>
        <fullName evidence="6">TonB-dependent receptor plug domain-containing protein</fullName>
    </submittedName>
</protein>
<keyword evidence="6" id="KW-0675">Receptor</keyword>
<dbReference type="Gene3D" id="2.40.170.20">
    <property type="entry name" value="TonB-dependent receptor, beta-barrel domain"/>
    <property type="match status" value="1"/>
</dbReference>
<feature type="domain" description="TonB-dependent receptor plug" evidence="5">
    <location>
        <begin position="131"/>
        <end position="225"/>
    </location>
</feature>
<comment type="caution">
    <text evidence="6">The sequence shown here is derived from an EMBL/GenBank/DDBJ whole genome shotgun (WGS) entry which is preliminary data.</text>
</comment>
<dbReference type="InterPro" id="IPR012910">
    <property type="entry name" value="Plug_dom"/>
</dbReference>
<dbReference type="InterPro" id="IPR008969">
    <property type="entry name" value="CarboxyPept-like_regulatory"/>
</dbReference>
<keyword evidence="2" id="KW-0472">Membrane</keyword>
<dbReference type="AlphaFoldDB" id="A0A6L6UCS1"/>